<reference evidence="2 4" key="1">
    <citation type="journal article" date="2008" name="Science">
        <title>The Physcomitrella genome reveals evolutionary insights into the conquest of land by plants.</title>
        <authorList>
            <person name="Rensing S."/>
            <person name="Lang D."/>
            <person name="Zimmer A."/>
            <person name="Terry A."/>
            <person name="Salamov A."/>
            <person name="Shapiro H."/>
            <person name="Nishiyama T."/>
            <person name="Perroud P.-F."/>
            <person name="Lindquist E."/>
            <person name="Kamisugi Y."/>
            <person name="Tanahashi T."/>
            <person name="Sakakibara K."/>
            <person name="Fujita T."/>
            <person name="Oishi K."/>
            <person name="Shin-I T."/>
            <person name="Kuroki Y."/>
            <person name="Toyoda A."/>
            <person name="Suzuki Y."/>
            <person name="Hashimoto A."/>
            <person name="Yamaguchi K."/>
            <person name="Sugano A."/>
            <person name="Kohara Y."/>
            <person name="Fujiyama A."/>
            <person name="Anterola A."/>
            <person name="Aoki S."/>
            <person name="Ashton N."/>
            <person name="Barbazuk W.B."/>
            <person name="Barker E."/>
            <person name="Bennetzen J."/>
            <person name="Bezanilla M."/>
            <person name="Blankenship R."/>
            <person name="Cho S.H."/>
            <person name="Dutcher S."/>
            <person name="Estelle M."/>
            <person name="Fawcett J.A."/>
            <person name="Gundlach H."/>
            <person name="Hanada K."/>
            <person name="Heyl A."/>
            <person name="Hicks K.A."/>
            <person name="Hugh J."/>
            <person name="Lohr M."/>
            <person name="Mayer K."/>
            <person name="Melkozernov A."/>
            <person name="Murata T."/>
            <person name="Nelson D."/>
            <person name="Pils B."/>
            <person name="Prigge M."/>
            <person name="Reiss B."/>
            <person name="Renner T."/>
            <person name="Rombauts S."/>
            <person name="Rushton P."/>
            <person name="Sanderfoot A."/>
            <person name="Schween G."/>
            <person name="Shiu S.-H."/>
            <person name="Stueber K."/>
            <person name="Theodoulou F.L."/>
            <person name="Tu H."/>
            <person name="Van de Peer Y."/>
            <person name="Verrier P.J."/>
            <person name="Waters E."/>
            <person name="Wood A."/>
            <person name="Yang L."/>
            <person name="Cove D."/>
            <person name="Cuming A."/>
            <person name="Hasebe M."/>
            <person name="Lucas S."/>
            <person name="Mishler D.B."/>
            <person name="Reski R."/>
            <person name="Grigoriev I."/>
            <person name="Quatrano R.S."/>
            <person name="Boore J.L."/>
        </authorList>
    </citation>
    <scope>NUCLEOTIDE SEQUENCE [LARGE SCALE GENOMIC DNA]</scope>
    <source>
        <strain evidence="3 4">cv. Gransden 2004</strain>
    </source>
</reference>
<name>A0A2K1KNC7_PHYPA</name>
<proteinExistence type="predicted"/>
<protein>
    <recommendedName>
        <fullName evidence="5">Secreted protein</fullName>
    </recommendedName>
</protein>
<dbReference type="Gramene" id="Pp3c4_13890V3.1">
    <property type="protein sequence ID" value="PAC:32919311.CDS.1"/>
    <property type="gene ID" value="Pp3c4_13890"/>
</dbReference>
<reference evidence="3" key="3">
    <citation type="submission" date="2020-12" db="UniProtKB">
        <authorList>
            <consortium name="EnsemblPlants"/>
        </authorList>
    </citation>
    <scope>IDENTIFICATION</scope>
</reference>
<dbReference type="AlphaFoldDB" id="A0A2K1KNC7"/>
<keyword evidence="1" id="KW-0732">Signal</keyword>
<evidence type="ECO:0000256" key="1">
    <source>
        <dbReference type="SAM" id="SignalP"/>
    </source>
</evidence>
<dbReference type="Proteomes" id="UP000006727">
    <property type="component" value="Chromosome 4"/>
</dbReference>
<dbReference type="InParanoid" id="A0A2K1KNC7"/>
<keyword evidence="4" id="KW-1185">Reference proteome</keyword>
<reference evidence="2 4" key="2">
    <citation type="journal article" date="2018" name="Plant J.">
        <title>The Physcomitrella patens chromosome-scale assembly reveals moss genome structure and evolution.</title>
        <authorList>
            <person name="Lang D."/>
            <person name="Ullrich K.K."/>
            <person name="Murat F."/>
            <person name="Fuchs J."/>
            <person name="Jenkins J."/>
            <person name="Haas F.B."/>
            <person name="Piednoel M."/>
            <person name="Gundlach H."/>
            <person name="Van Bel M."/>
            <person name="Meyberg R."/>
            <person name="Vives C."/>
            <person name="Morata J."/>
            <person name="Symeonidi A."/>
            <person name="Hiss M."/>
            <person name="Muchero W."/>
            <person name="Kamisugi Y."/>
            <person name="Saleh O."/>
            <person name="Blanc G."/>
            <person name="Decker E.L."/>
            <person name="van Gessel N."/>
            <person name="Grimwood J."/>
            <person name="Hayes R.D."/>
            <person name="Graham S.W."/>
            <person name="Gunter L.E."/>
            <person name="McDaniel S.F."/>
            <person name="Hoernstein S.N.W."/>
            <person name="Larsson A."/>
            <person name="Li F.W."/>
            <person name="Perroud P.F."/>
            <person name="Phillips J."/>
            <person name="Ranjan P."/>
            <person name="Rokshar D.S."/>
            <person name="Rothfels C.J."/>
            <person name="Schneider L."/>
            <person name="Shu S."/>
            <person name="Stevenson D.W."/>
            <person name="Thummler F."/>
            <person name="Tillich M."/>
            <person name="Villarreal Aguilar J.C."/>
            <person name="Widiez T."/>
            <person name="Wong G.K."/>
            <person name="Wymore A."/>
            <person name="Zhang Y."/>
            <person name="Zimmer A.D."/>
            <person name="Quatrano R.S."/>
            <person name="Mayer K.F.X."/>
            <person name="Goodstein D."/>
            <person name="Casacuberta J.M."/>
            <person name="Vandepoele K."/>
            <person name="Reski R."/>
            <person name="Cuming A.C."/>
            <person name="Tuskan G.A."/>
            <person name="Maumus F."/>
            <person name="Salse J."/>
            <person name="Schmutz J."/>
            <person name="Rensing S.A."/>
        </authorList>
    </citation>
    <scope>NUCLEOTIDE SEQUENCE [LARGE SCALE GENOMIC DNA]</scope>
    <source>
        <strain evidence="3 4">cv. Gransden 2004</strain>
    </source>
</reference>
<feature type="signal peptide" evidence="1">
    <location>
        <begin position="1"/>
        <end position="19"/>
    </location>
</feature>
<evidence type="ECO:0000313" key="2">
    <source>
        <dbReference type="EMBL" id="PNR55282.1"/>
    </source>
</evidence>
<organism evidence="2">
    <name type="scientific">Physcomitrium patens</name>
    <name type="common">Spreading-leaved earth moss</name>
    <name type="synonym">Physcomitrella patens</name>
    <dbReference type="NCBI Taxonomy" id="3218"/>
    <lineage>
        <taxon>Eukaryota</taxon>
        <taxon>Viridiplantae</taxon>
        <taxon>Streptophyta</taxon>
        <taxon>Embryophyta</taxon>
        <taxon>Bryophyta</taxon>
        <taxon>Bryophytina</taxon>
        <taxon>Bryopsida</taxon>
        <taxon>Funariidae</taxon>
        <taxon>Funariales</taxon>
        <taxon>Funariaceae</taxon>
        <taxon>Physcomitrium</taxon>
    </lineage>
</organism>
<sequence length="66" mass="7293">MLYLGVSMFLMLSSRYTQRWKCCCCCCCSCSCCMLSKSCQEIMVCNGVACTTSAPMYYSTSTPTST</sequence>
<gene>
    <name evidence="2" type="ORF">PHYPA_006178</name>
</gene>
<evidence type="ECO:0000313" key="4">
    <source>
        <dbReference type="Proteomes" id="UP000006727"/>
    </source>
</evidence>
<dbReference type="EnsemblPlants" id="Pp3c4_13890V3.1">
    <property type="protein sequence ID" value="PAC:32919311.CDS.1"/>
    <property type="gene ID" value="Pp3c4_13890"/>
</dbReference>
<accession>A0A2K1KNC7</accession>
<evidence type="ECO:0000313" key="3">
    <source>
        <dbReference type="EnsemblPlants" id="PAC:32919311.CDS.1"/>
    </source>
</evidence>
<feature type="chain" id="PRO_5036043055" description="Secreted protein" evidence="1">
    <location>
        <begin position="20"/>
        <end position="66"/>
    </location>
</feature>
<evidence type="ECO:0008006" key="5">
    <source>
        <dbReference type="Google" id="ProtNLM"/>
    </source>
</evidence>
<dbReference type="EMBL" id="ABEU02000004">
    <property type="protein sequence ID" value="PNR55282.1"/>
    <property type="molecule type" value="Genomic_DNA"/>
</dbReference>